<keyword evidence="7" id="KW-0472">Membrane</keyword>
<accession>A0A485LG13</accession>
<dbReference type="Gene3D" id="2.170.130.20">
    <property type="entry name" value="LCCL-like domain"/>
    <property type="match status" value="1"/>
</dbReference>
<evidence type="ECO:0000256" key="6">
    <source>
        <dbReference type="SAM" id="MobiDB-lite"/>
    </source>
</evidence>
<feature type="disulfide bond" evidence="4">
    <location>
        <begin position="765"/>
        <end position="775"/>
    </location>
</feature>
<dbReference type="SUPFAM" id="SSF69848">
    <property type="entry name" value="LCCL domain"/>
    <property type="match status" value="1"/>
</dbReference>
<keyword evidence="7" id="KW-1133">Transmembrane helix</keyword>
<feature type="domain" description="EGF-like" evidence="8">
    <location>
        <begin position="1049"/>
        <end position="1084"/>
    </location>
</feature>
<feature type="region of interest" description="Disordered" evidence="6">
    <location>
        <begin position="1845"/>
        <end position="1871"/>
    </location>
</feature>
<dbReference type="Pfam" id="PF03815">
    <property type="entry name" value="LCCL"/>
    <property type="match status" value="1"/>
</dbReference>
<dbReference type="InterPro" id="IPR000742">
    <property type="entry name" value="EGF"/>
</dbReference>
<feature type="disulfide bond" evidence="4">
    <location>
        <begin position="893"/>
        <end position="903"/>
    </location>
</feature>
<evidence type="ECO:0000313" key="10">
    <source>
        <dbReference type="EMBL" id="KAF0687658.1"/>
    </source>
</evidence>
<evidence type="ECO:0000259" key="8">
    <source>
        <dbReference type="PROSITE" id="PS50026"/>
    </source>
</evidence>
<gene>
    <name evidence="11" type="primary">Aste57867_20642</name>
    <name evidence="10" type="ORF">As57867_020574</name>
    <name evidence="11" type="ORF">ASTE57867_20642</name>
</gene>
<dbReference type="SUPFAM" id="SSF101898">
    <property type="entry name" value="NHL repeat"/>
    <property type="match status" value="1"/>
</dbReference>
<feature type="domain" description="EGF-like" evidence="8">
    <location>
        <begin position="1648"/>
        <end position="1679"/>
    </location>
</feature>
<feature type="disulfide bond" evidence="4">
    <location>
        <begin position="911"/>
        <end position="920"/>
    </location>
</feature>
<dbReference type="PROSITE" id="PS51125">
    <property type="entry name" value="NHL"/>
    <property type="match status" value="1"/>
</dbReference>
<evidence type="ECO:0000313" key="12">
    <source>
        <dbReference type="Proteomes" id="UP000332933"/>
    </source>
</evidence>
<dbReference type="OrthoDB" id="10045365at2759"/>
<protein>
    <submittedName>
        <fullName evidence="11">Aste57867_20642 protein</fullName>
    </submittedName>
</protein>
<evidence type="ECO:0000256" key="5">
    <source>
        <dbReference type="PROSITE-ProRule" id="PRU00504"/>
    </source>
</evidence>
<dbReference type="PROSITE" id="PS50026">
    <property type="entry name" value="EGF_3"/>
    <property type="match status" value="5"/>
</dbReference>
<dbReference type="PROSITE" id="PS50820">
    <property type="entry name" value="LCCL"/>
    <property type="match status" value="1"/>
</dbReference>
<dbReference type="InterPro" id="IPR056822">
    <property type="entry name" value="TEN_NHL"/>
</dbReference>
<feature type="domain" description="EGF-like" evidence="8">
    <location>
        <begin position="1274"/>
        <end position="1310"/>
    </location>
</feature>
<dbReference type="Pfam" id="PF25024">
    <property type="entry name" value="EGF_TEN"/>
    <property type="match status" value="1"/>
</dbReference>
<dbReference type="PANTHER" id="PTHR14949:SF56">
    <property type="entry name" value="EGF-LIKE-DOMAIN, MULTIPLE 7"/>
    <property type="match status" value="1"/>
</dbReference>
<keyword evidence="12" id="KW-1185">Reference proteome</keyword>
<dbReference type="PROSITE" id="PS01186">
    <property type="entry name" value="EGF_2"/>
    <property type="match status" value="7"/>
</dbReference>
<evidence type="ECO:0000313" key="11">
    <source>
        <dbReference type="EMBL" id="VFT97322.1"/>
    </source>
</evidence>
<sequence length="1871" mass="199347">MLLLLLLAASTVTSMRVHRTWTTQPWCNSVVSPTWPFAYQKDAAQTVEYAGRVNSNAQDMRHACTTFGVQSKCHLCQNNAYQIQGVDWNALPKNIPTVSDVPFVVSTAPTHRYDYGNAAVTHLCVLLSGDGCISPFATSYATCTTRCWGYQHPGTLTRQPDIDTVSDFWDYPNNIPTAQGQVSTVAGTGTAGFLDGPVGRAQFSSPRGLVVDSALNVYVADTNNHRIRMINPVTKLVSTLAGTGVQGYQDGPMASATFSYPAGIAVFENTGVIKLYVADTGNHRIREINLQTQVVTCVAGRCGVGTETATLAQVAAPPQPGLADGSANNSTLNTPMGVAVDSQGIVYVADTGNNVIRRIGPGWFTTTLAGTVVPQPNPILGCAPPCVMGVAGFQDGSLTSAQFNHPTDVTLGPANTLYVADDHRVRRVTIGSGVVVQGVTSSQRVATVAGAGPYVSGETDGLAAEASFHVTGVAMSADGRVFTTSAISSHVRTLSPASLSVVQITCTTTLVQVVSPSGCASYEPVVGALHQKISPAMSNIYYNFVNRTSSTFELGKNVWGRTVQMCHGTPPINALYRGPESVTMYDANGAPVTALWEDVDVGTTITVQCPATCNAAASSQVFGTTKYTDLSQICYAAIHAGFMTTSTGALLTLTLESNTLYQTLAYQRGTTAHGVTSMAMPSAQAAARLFSLAATPLAQVVVQTVAGAPVSLLETPRGYRDGAPPLFAKFQGPTGIDVYGNPSATNLVYVADAANHVIRGLTATCSKVCENGGQCVGTETCACAAGWDGDDCTIPLCATTACSARQICVGPNTCACVPGYTGAQCDVVQCVQTCVHGVCGAPDTCTCDVGWFDANCTTPVCSQTCGNGGNCTGPSTCTCSAQWQGIDCRTPVCAQTCGNGGVCTAPNTCLCPAGWSGHDCSIPVCSQGTFLAHPSGHAYGLFRPFSWDMYVPCQYAAWCAATAGLDCALRPTTLVQACSLLELRATALSPFTYTLEHNGATGFMRYSPATPYGQDRVNLSYAGAPVLVPGPDTTPPYTATPDRIVAQAELRRVTQGVYVCDNGGNCTAPDVCVCAPGWSGFDCRTPICTQGYYTPTQPTFVAADPHASADVNFPSSSGNPVYAQTTETLAWDHYTTVTQAAGNVRFLSQGSLPQGGYACSMRSLTQFEKPATRASPAYYWNHPNYYSRYMNNSMYWPPLYAKSPAVWDDTQDGYTRHGIWSYISPTQWQKGTCLLEFERTCPGRTTTTVVTEPDSTYRQVLLFTAANATPAVQLFVGCVDYVLRGCYNNGTCVAPDTCACAPGWVGADCSIPVCAPACVHGTCTLPNTCTCDLGWTGAICTVAICAQECRNGGQCVAPDTCLCVTWPSLWRDGQRNGGQPTFQLPDGSPQLTGCVVIVVVIVIVTVFVTLSRWTGYDCNTPICTQAQRFVLNVVRTSPAFVAMRGTVGKTPCVHLRCPQYDIEVTSNDGTSFQSGCAPGIPFPNPIFSGSVALKEAQWDAYLDVRNNGRQSSTALCGVLAWRQGEFTNRTVRLNHATGGAGEGVYECYHQGSCVQPDVCSCGDGYAGFDCQTPLCRFTTPAGAVTGCQHNGVCVDKDTCACIQTDSVLYQKYNTSPRGRTGWAGSSCSMAICVQGFYDAQCFGQAPVGHEGCYRCANGGQCVAPDLCQCAPGWTGYDCTEPVCHVAVTPELRTQLFTVDETKVLAFENDPCGTNGGRWGKEMINGALVGQGNCTMPQLCTCLCRARYDYDVCKKTGQFCLKPWSDMFSRVIPVGYLYGTKRCTSGFQGLEDARGRFQSCHLQIYEPTTWERYTSSFVALITIFSILFVVAFYCIRKRSMAHMRRLKAERRRSRRNSEDQPLKPEFAFGHAQ</sequence>
<feature type="disulfide bond" evidence="4">
    <location>
        <begin position="1074"/>
        <end position="1083"/>
    </location>
</feature>
<feature type="repeat" description="NHL" evidence="5">
    <location>
        <begin position="199"/>
        <end position="233"/>
    </location>
</feature>
<dbReference type="SMART" id="SM00603">
    <property type="entry name" value="LCCL"/>
    <property type="match status" value="1"/>
</dbReference>
<reference evidence="11 12" key="1">
    <citation type="submission" date="2019-03" db="EMBL/GenBank/DDBJ databases">
        <authorList>
            <person name="Gaulin E."/>
            <person name="Dumas B."/>
        </authorList>
    </citation>
    <scope>NUCLEOTIDE SEQUENCE [LARGE SCALE GENOMIC DNA]</scope>
    <source>
        <strain evidence="11">CBS 568.67</strain>
    </source>
</reference>
<feature type="domain" description="EGF-like" evidence="8">
    <location>
        <begin position="761"/>
        <end position="793"/>
    </location>
</feature>
<feature type="domain" description="LCCL" evidence="9">
    <location>
        <begin position="607"/>
        <end position="654"/>
    </location>
</feature>
<evidence type="ECO:0000256" key="3">
    <source>
        <dbReference type="ARBA" id="ARBA00023157"/>
    </source>
</evidence>
<keyword evidence="1" id="KW-0732">Signal</keyword>
<keyword evidence="2" id="KW-0677">Repeat</keyword>
<dbReference type="InterPro" id="IPR011042">
    <property type="entry name" value="6-blade_b-propeller_TolB-like"/>
</dbReference>
<feature type="disulfide bond" evidence="4">
    <location>
        <begin position="1300"/>
        <end position="1309"/>
    </location>
</feature>
<reference evidence="10" key="2">
    <citation type="submission" date="2019-06" db="EMBL/GenBank/DDBJ databases">
        <title>Genomics analysis of Aphanomyces spp. identifies a new class of oomycete effector associated with host adaptation.</title>
        <authorList>
            <person name="Gaulin E."/>
        </authorList>
    </citation>
    <scope>NUCLEOTIDE SEQUENCE</scope>
    <source>
        <strain evidence="10">CBS 578.67</strain>
    </source>
</reference>
<organism evidence="11 12">
    <name type="scientific">Aphanomyces stellatus</name>
    <dbReference type="NCBI Taxonomy" id="120398"/>
    <lineage>
        <taxon>Eukaryota</taxon>
        <taxon>Sar</taxon>
        <taxon>Stramenopiles</taxon>
        <taxon>Oomycota</taxon>
        <taxon>Saprolegniomycetes</taxon>
        <taxon>Saprolegniales</taxon>
        <taxon>Verrucalvaceae</taxon>
        <taxon>Aphanomyces</taxon>
    </lineage>
</organism>
<feature type="transmembrane region" description="Helical" evidence="7">
    <location>
        <begin position="1812"/>
        <end position="1834"/>
    </location>
</feature>
<keyword evidence="7" id="KW-0812">Transmembrane</keyword>
<dbReference type="InterPro" id="IPR001258">
    <property type="entry name" value="NHL_repeat"/>
</dbReference>
<dbReference type="Pfam" id="PF21700">
    <property type="entry name" value="EGF_DL_JAG"/>
    <property type="match status" value="1"/>
</dbReference>
<comment type="caution">
    <text evidence="4">Lacks conserved residue(s) required for the propagation of feature annotation.</text>
</comment>
<dbReference type="Pfam" id="PF01436">
    <property type="entry name" value="NHL"/>
    <property type="match status" value="2"/>
</dbReference>
<evidence type="ECO:0000256" key="4">
    <source>
        <dbReference type="PROSITE-ProRule" id="PRU00076"/>
    </source>
</evidence>
<proteinExistence type="predicted"/>
<dbReference type="PROSITE" id="PS00022">
    <property type="entry name" value="EGF_1"/>
    <property type="match status" value="7"/>
</dbReference>
<name>A0A485LG13_9STRA</name>
<evidence type="ECO:0000259" key="9">
    <source>
        <dbReference type="PROSITE" id="PS50820"/>
    </source>
</evidence>
<evidence type="ECO:0000256" key="2">
    <source>
        <dbReference type="ARBA" id="ARBA00022737"/>
    </source>
</evidence>
<dbReference type="Gene3D" id="2.120.10.30">
    <property type="entry name" value="TolB, C-terminal domain"/>
    <property type="match status" value="4"/>
</dbReference>
<evidence type="ECO:0000256" key="7">
    <source>
        <dbReference type="SAM" id="Phobius"/>
    </source>
</evidence>
<feature type="disulfide bond" evidence="4">
    <location>
        <begin position="1669"/>
        <end position="1678"/>
    </location>
</feature>
<dbReference type="EMBL" id="CAADRA010006923">
    <property type="protein sequence ID" value="VFT97322.1"/>
    <property type="molecule type" value="Genomic_DNA"/>
</dbReference>
<feature type="disulfide bond" evidence="4">
    <location>
        <begin position="783"/>
        <end position="792"/>
    </location>
</feature>
<dbReference type="PANTHER" id="PTHR14949">
    <property type="entry name" value="EGF-LIKE-DOMAIN, MULTIPLE 7, 8"/>
    <property type="match status" value="1"/>
</dbReference>
<keyword evidence="4" id="KW-0245">EGF-like domain</keyword>
<dbReference type="InterPro" id="IPR036609">
    <property type="entry name" value="LCCL_sf"/>
</dbReference>
<dbReference type="SMART" id="SM00181">
    <property type="entry name" value="EGF"/>
    <property type="match status" value="10"/>
</dbReference>
<dbReference type="InterPro" id="IPR050969">
    <property type="entry name" value="Dev_Signal_Modulators"/>
</dbReference>
<dbReference type="Pfam" id="PF25021">
    <property type="entry name" value="TEN_NHL"/>
    <property type="match status" value="1"/>
</dbReference>
<dbReference type="Proteomes" id="UP000332933">
    <property type="component" value="Unassembled WGS sequence"/>
</dbReference>
<dbReference type="Gene3D" id="2.10.25.10">
    <property type="entry name" value="Laminin"/>
    <property type="match status" value="8"/>
</dbReference>
<evidence type="ECO:0000256" key="1">
    <source>
        <dbReference type="ARBA" id="ARBA00022729"/>
    </source>
</evidence>
<feature type="domain" description="EGF-like" evidence="8">
    <location>
        <begin position="889"/>
        <end position="921"/>
    </location>
</feature>
<dbReference type="InterPro" id="IPR004043">
    <property type="entry name" value="LCCL"/>
</dbReference>
<keyword evidence="3 4" id="KW-1015">Disulfide bond</keyword>
<dbReference type="EMBL" id="VJMH01006897">
    <property type="protein sequence ID" value="KAF0687658.1"/>
    <property type="molecule type" value="Genomic_DNA"/>
</dbReference>